<protein>
    <recommendedName>
        <fullName evidence="4">Aldehyde dehydrogenase</fullName>
    </recommendedName>
</protein>
<evidence type="ECO:0000313" key="10">
    <source>
        <dbReference type="Proteomes" id="UP000568839"/>
    </source>
</evidence>
<evidence type="ECO:0000256" key="5">
    <source>
        <dbReference type="PIRSR" id="PIRSR036492-1"/>
    </source>
</evidence>
<evidence type="ECO:0000256" key="4">
    <source>
        <dbReference type="PIRNR" id="PIRNR036492"/>
    </source>
</evidence>
<dbReference type="PANTHER" id="PTHR43570">
    <property type="entry name" value="ALDEHYDE DEHYDROGENASE"/>
    <property type="match status" value="1"/>
</dbReference>
<evidence type="ECO:0000256" key="3">
    <source>
        <dbReference type="ARBA" id="ARBA00023027"/>
    </source>
</evidence>
<dbReference type="InterPro" id="IPR016161">
    <property type="entry name" value="Ald_DH/histidinol_DH"/>
</dbReference>
<dbReference type="GO" id="GO:0004029">
    <property type="term" value="F:aldehyde dehydrogenase (NAD+) activity"/>
    <property type="evidence" value="ECO:0007669"/>
    <property type="project" value="TreeGrafter"/>
</dbReference>
<dbReference type="Pfam" id="PF00171">
    <property type="entry name" value="Aldedh"/>
    <property type="match status" value="1"/>
</dbReference>
<dbReference type="InterPro" id="IPR015590">
    <property type="entry name" value="Aldehyde_DH_dom"/>
</dbReference>
<dbReference type="AlphaFoldDB" id="A0A841PRE7"/>
<dbReference type="RefSeq" id="WP_184405430.1">
    <property type="nucleotide sequence ID" value="NZ_JACHHJ010000006.1"/>
</dbReference>
<dbReference type="PROSITE" id="PS00687">
    <property type="entry name" value="ALDEHYDE_DEHYDR_GLU"/>
    <property type="match status" value="1"/>
</dbReference>
<comment type="caution">
    <text evidence="9">The sequence shown here is derived from an EMBL/GenBank/DDBJ whole genome shotgun (WGS) entry which is preliminary data.</text>
</comment>
<feature type="domain" description="Aldehyde dehydrogenase" evidence="8">
    <location>
        <begin position="7"/>
        <end position="437"/>
    </location>
</feature>
<evidence type="ECO:0000256" key="7">
    <source>
        <dbReference type="RuleBase" id="RU003345"/>
    </source>
</evidence>
<dbReference type="PIRSF" id="PIRSF036492">
    <property type="entry name" value="ALDH"/>
    <property type="match status" value="1"/>
</dbReference>
<reference evidence="9 10" key="1">
    <citation type="submission" date="2020-08" db="EMBL/GenBank/DDBJ databases">
        <title>Genomic Encyclopedia of Type Strains, Phase IV (KMG-IV): sequencing the most valuable type-strain genomes for metagenomic binning, comparative biology and taxonomic classification.</title>
        <authorList>
            <person name="Goeker M."/>
        </authorList>
    </citation>
    <scope>NUCLEOTIDE SEQUENCE [LARGE SCALE GENOMIC DNA]</scope>
    <source>
        <strain evidence="9 10">DSM 21769</strain>
    </source>
</reference>
<evidence type="ECO:0000256" key="6">
    <source>
        <dbReference type="PROSITE-ProRule" id="PRU10007"/>
    </source>
</evidence>
<keyword evidence="10" id="KW-1185">Reference proteome</keyword>
<dbReference type="Gene3D" id="3.40.309.10">
    <property type="entry name" value="Aldehyde Dehydrogenase, Chain A, domain 2"/>
    <property type="match status" value="1"/>
</dbReference>
<name>A0A841PRE7_9BACL</name>
<accession>A0A841PRE7</accession>
<dbReference type="GO" id="GO:0006081">
    <property type="term" value="P:aldehyde metabolic process"/>
    <property type="evidence" value="ECO:0007669"/>
    <property type="project" value="InterPro"/>
</dbReference>
<keyword evidence="3" id="KW-0520">NAD</keyword>
<dbReference type="Gene3D" id="3.40.605.10">
    <property type="entry name" value="Aldehyde Dehydrogenase, Chain A, domain 1"/>
    <property type="match status" value="1"/>
</dbReference>
<proteinExistence type="inferred from homology"/>
<evidence type="ECO:0000259" key="8">
    <source>
        <dbReference type="Pfam" id="PF00171"/>
    </source>
</evidence>
<dbReference type="InterPro" id="IPR016163">
    <property type="entry name" value="Ald_DH_C"/>
</dbReference>
<dbReference type="SUPFAM" id="SSF53720">
    <property type="entry name" value="ALDH-like"/>
    <property type="match status" value="1"/>
</dbReference>
<dbReference type="InterPro" id="IPR029510">
    <property type="entry name" value="Ald_DH_CS_GLU"/>
</dbReference>
<evidence type="ECO:0000256" key="1">
    <source>
        <dbReference type="ARBA" id="ARBA00009986"/>
    </source>
</evidence>
<dbReference type="FunFam" id="3.40.605.10:FF:000004">
    <property type="entry name" value="Aldehyde dehydrogenase"/>
    <property type="match status" value="1"/>
</dbReference>
<dbReference type="EMBL" id="JACHHJ010000006">
    <property type="protein sequence ID" value="MBB6451349.1"/>
    <property type="molecule type" value="Genomic_DNA"/>
</dbReference>
<feature type="active site" evidence="5 6">
    <location>
        <position position="217"/>
    </location>
</feature>
<comment type="similarity">
    <text evidence="1 4 7">Belongs to the aldehyde dehydrogenase family.</text>
</comment>
<dbReference type="FunFam" id="3.40.309.10:FF:000003">
    <property type="entry name" value="Aldehyde dehydrogenase"/>
    <property type="match status" value="1"/>
</dbReference>
<gene>
    <name evidence="9" type="ORF">HNR44_003356</name>
</gene>
<dbReference type="Proteomes" id="UP000568839">
    <property type="component" value="Unassembled WGS sequence"/>
</dbReference>
<dbReference type="PROSITE" id="PS00070">
    <property type="entry name" value="ALDEHYDE_DEHYDR_CYS"/>
    <property type="match status" value="1"/>
</dbReference>
<dbReference type="InterPro" id="IPR016162">
    <property type="entry name" value="Ald_DH_N"/>
</dbReference>
<evidence type="ECO:0000256" key="2">
    <source>
        <dbReference type="ARBA" id="ARBA00023002"/>
    </source>
</evidence>
<dbReference type="CDD" id="cd07136">
    <property type="entry name" value="ALDH_YwdH-P39616"/>
    <property type="match status" value="1"/>
</dbReference>
<sequence length="465" mass="51898">MKEDVNTVEDVQTILSEHRQFFLTESTRDVSFRIKQLNQLKKAIQDHEAEISAALEEDLGKSTFEAYVTEIGIVLNSISDAIKHLKTWDKPVKVKTPAYMQPSKSYIVNEPYGTVLIIGPFNYPFQLLMEPLIGAIAAGNCAVLKASEHTPATARVVKGMLAKIFYKEYIRVVEGGVDTNTALIHSRFDYIFFTGSPRVGKIVMEAAAKNLIPVTLELGGKSPAVVHKDANLKKAAERITWGKFLNAGQTCIAPDHVMIHADVKEKFMKLLKKKIEKFYGSDIQHNDDYGRIINQGHFDRLTGIIEKDHDALVYGGGHDHSDHYIEPTILDISSREAASMQEEIFGPILPVLTFADINTAIADINGQPKPLAFYLFTENEKLQETIMERASYGGGCVNDTIMHVGNPHLPFGGVGSSGMGVYHGYYSYQTFSHQKSVMNKSTKVSTSFMYPPYKNKLKLVKKFLK</sequence>
<dbReference type="InterPro" id="IPR012394">
    <property type="entry name" value="Aldehyde_DH_NAD(P)"/>
</dbReference>
<feature type="active site" evidence="5">
    <location>
        <position position="251"/>
    </location>
</feature>
<keyword evidence="2 4" id="KW-0560">Oxidoreductase</keyword>
<organism evidence="9 10">
    <name type="scientific">Geomicrobium halophilum</name>
    <dbReference type="NCBI Taxonomy" id="549000"/>
    <lineage>
        <taxon>Bacteria</taxon>
        <taxon>Bacillati</taxon>
        <taxon>Bacillota</taxon>
        <taxon>Bacilli</taxon>
        <taxon>Bacillales</taxon>
        <taxon>Geomicrobium</taxon>
    </lineage>
</organism>
<evidence type="ECO:0000313" key="9">
    <source>
        <dbReference type="EMBL" id="MBB6451349.1"/>
    </source>
</evidence>
<dbReference type="PANTHER" id="PTHR43570:SF16">
    <property type="entry name" value="ALDEHYDE DEHYDROGENASE TYPE III, ISOFORM Q"/>
    <property type="match status" value="1"/>
</dbReference>
<dbReference type="GO" id="GO:0005737">
    <property type="term" value="C:cytoplasm"/>
    <property type="evidence" value="ECO:0007669"/>
    <property type="project" value="TreeGrafter"/>
</dbReference>
<dbReference type="InterPro" id="IPR016160">
    <property type="entry name" value="Ald_DH_CS_CYS"/>
</dbReference>